<dbReference type="GO" id="GO:0009697">
    <property type="term" value="P:salicylic acid biosynthetic process"/>
    <property type="evidence" value="ECO:0007669"/>
    <property type="project" value="TreeGrafter"/>
</dbReference>
<dbReference type="PROSITE" id="PS51168">
    <property type="entry name" value="CHORISMATE_MUT_2"/>
    <property type="match status" value="1"/>
</dbReference>
<comment type="caution">
    <text evidence="4">The sequence shown here is derived from an EMBL/GenBank/DDBJ whole genome shotgun (WGS) entry which is preliminary data.</text>
</comment>
<dbReference type="GO" id="GO:0004106">
    <property type="term" value="F:chorismate mutase activity"/>
    <property type="evidence" value="ECO:0007669"/>
    <property type="project" value="UniProtKB-EC"/>
</dbReference>
<keyword evidence="5" id="KW-1185">Reference proteome</keyword>
<evidence type="ECO:0000313" key="4">
    <source>
        <dbReference type="EMBL" id="MBB6145967.1"/>
    </source>
</evidence>
<dbReference type="InterPro" id="IPR051331">
    <property type="entry name" value="Chorismate_mutase-related"/>
</dbReference>
<dbReference type="Pfam" id="PF01817">
    <property type="entry name" value="CM_2"/>
    <property type="match status" value="1"/>
</dbReference>
<gene>
    <name evidence="4" type="ORF">HNQ77_003937</name>
</gene>
<keyword evidence="2" id="KW-0413">Isomerase</keyword>
<dbReference type="SMART" id="SM00830">
    <property type="entry name" value="CM_2"/>
    <property type="match status" value="1"/>
</dbReference>
<dbReference type="GO" id="GO:0046417">
    <property type="term" value="P:chorismate metabolic process"/>
    <property type="evidence" value="ECO:0007669"/>
    <property type="project" value="InterPro"/>
</dbReference>
<protein>
    <recommendedName>
        <fullName evidence="1">chorismate mutase</fullName>
        <ecNumber evidence="1">5.4.99.5</ecNumber>
    </recommendedName>
</protein>
<dbReference type="InterPro" id="IPR036979">
    <property type="entry name" value="CM_dom_sf"/>
</dbReference>
<dbReference type="PANTHER" id="PTHR38041">
    <property type="entry name" value="CHORISMATE MUTASE"/>
    <property type="match status" value="1"/>
</dbReference>
<reference evidence="4 5" key="1">
    <citation type="submission" date="2020-08" db="EMBL/GenBank/DDBJ databases">
        <title>Genomic Encyclopedia of Type Strains, Phase IV (KMG-IV): sequencing the most valuable type-strain genomes for metagenomic binning, comparative biology and taxonomic classification.</title>
        <authorList>
            <person name="Goeker M."/>
        </authorList>
    </citation>
    <scope>NUCLEOTIDE SEQUENCE [LARGE SCALE GENOMIC DNA]</scope>
    <source>
        <strain evidence="4 5">DSM 103733</strain>
    </source>
</reference>
<sequence>MDIEDWRKKIDVLDRQIVDLLSERASAAQAIGKLKRSTALPVYEPNRERVIFENVRAANRGPLPDIELVHIYERIIDVMRALQREELASQKAAPATGVKE</sequence>
<dbReference type="InterPro" id="IPR002701">
    <property type="entry name" value="CM_II_prokaryot"/>
</dbReference>
<dbReference type="PANTHER" id="PTHR38041:SF1">
    <property type="entry name" value="CHORISMATE MUTASE"/>
    <property type="match status" value="1"/>
</dbReference>
<evidence type="ECO:0000313" key="5">
    <source>
        <dbReference type="Proteomes" id="UP000538666"/>
    </source>
</evidence>
<dbReference type="Proteomes" id="UP000538666">
    <property type="component" value="Unassembled WGS sequence"/>
</dbReference>
<dbReference type="SUPFAM" id="SSF48600">
    <property type="entry name" value="Chorismate mutase II"/>
    <property type="match status" value="1"/>
</dbReference>
<evidence type="ECO:0000259" key="3">
    <source>
        <dbReference type="PROSITE" id="PS51168"/>
    </source>
</evidence>
<dbReference type="OrthoDB" id="9802281at2"/>
<dbReference type="RefSeq" id="WP_050060966.1">
    <property type="nucleotide sequence ID" value="NZ_JACHEK010000008.1"/>
</dbReference>
<dbReference type="EC" id="5.4.99.5" evidence="1"/>
<dbReference type="EMBL" id="JACHEK010000008">
    <property type="protein sequence ID" value="MBB6145967.1"/>
    <property type="molecule type" value="Genomic_DNA"/>
</dbReference>
<dbReference type="InterPro" id="IPR036263">
    <property type="entry name" value="Chorismate_II_sf"/>
</dbReference>
<evidence type="ECO:0000256" key="1">
    <source>
        <dbReference type="ARBA" id="ARBA00012404"/>
    </source>
</evidence>
<evidence type="ECO:0000256" key="2">
    <source>
        <dbReference type="ARBA" id="ARBA00023235"/>
    </source>
</evidence>
<dbReference type="Gene3D" id="1.20.59.10">
    <property type="entry name" value="Chorismate mutase"/>
    <property type="match status" value="1"/>
</dbReference>
<feature type="domain" description="Chorismate mutase" evidence="3">
    <location>
        <begin position="1"/>
        <end position="87"/>
    </location>
</feature>
<name>A0A841K030_9BACT</name>
<organism evidence="4 5">
    <name type="scientific">Silvibacterium bohemicum</name>
    <dbReference type="NCBI Taxonomy" id="1577686"/>
    <lineage>
        <taxon>Bacteria</taxon>
        <taxon>Pseudomonadati</taxon>
        <taxon>Acidobacteriota</taxon>
        <taxon>Terriglobia</taxon>
        <taxon>Terriglobales</taxon>
        <taxon>Acidobacteriaceae</taxon>
        <taxon>Silvibacterium</taxon>
    </lineage>
</organism>
<accession>A0A841K030</accession>
<proteinExistence type="predicted"/>
<dbReference type="AlphaFoldDB" id="A0A841K030"/>